<proteinExistence type="predicted"/>
<protein>
    <submittedName>
        <fullName evidence="1">Uncharacterized protein</fullName>
    </submittedName>
</protein>
<accession>A0A427AS70</accession>
<name>A0A427AS70_ENSVE</name>
<gene>
    <name evidence="1" type="ORF">B296_00008571</name>
</gene>
<organism evidence="1 2">
    <name type="scientific">Ensete ventricosum</name>
    <name type="common">Abyssinian banana</name>
    <name type="synonym">Musa ensete</name>
    <dbReference type="NCBI Taxonomy" id="4639"/>
    <lineage>
        <taxon>Eukaryota</taxon>
        <taxon>Viridiplantae</taxon>
        <taxon>Streptophyta</taxon>
        <taxon>Embryophyta</taxon>
        <taxon>Tracheophyta</taxon>
        <taxon>Spermatophyta</taxon>
        <taxon>Magnoliopsida</taxon>
        <taxon>Liliopsida</taxon>
        <taxon>Zingiberales</taxon>
        <taxon>Musaceae</taxon>
        <taxon>Ensete</taxon>
    </lineage>
</organism>
<reference evidence="1 2" key="1">
    <citation type="journal article" date="2014" name="Agronomy (Basel)">
        <title>A Draft Genome Sequence for Ensete ventricosum, the Drought-Tolerant Tree Against Hunger.</title>
        <authorList>
            <person name="Harrison J."/>
            <person name="Moore K.A."/>
            <person name="Paszkiewicz K."/>
            <person name="Jones T."/>
            <person name="Grant M."/>
            <person name="Ambacheew D."/>
            <person name="Muzemil S."/>
            <person name="Studholme D.J."/>
        </authorList>
    </citation>
    <scope>NUCLEOTIDE SEQUENCE [LARGE SCALE GENOMIC DNA]</scope>
</reference>
<dbReference type="EMBL" id="AMZH03001497">
    <property type="protein sequence ID" value="RRT79092.1"/>
    <property type="molecule type" value="Genomic_DNA"/>
</dbReference>
<sequence length="261" mass="28191">MSQIRPRLHQDERWSHRHPGNHHLCLADPVEAFLILTSYSISAPPPPTPLLLYVATDPAGFSGLAFPWDPNALGLQPSTRRRSLPLRQQPSAAATAFDLYIPLLLRPSTAPVAVVAVTATVLLFPLPTPALPKLVASPHQHRVVSQHSQRLPLLSPRLIRKMKVLLSNDNNHIIGDLLPQCPIVGSHSRAKLPCSPGAEYASVCNPTAVATGGVLLICLLKPSISDEPDPKKIARLLQLNTVVLYPSKVFKTASSAISPPS</sequence>
<evidence type="ECO:0000313" key="2">
    <source>
        <dbReference type="Proteomes" id="UP000287651"/>
    </source>
</evidence>
<evidence type="ECO:0000313" key="1">
    <source>
        <dbReference type="EMBL" id="RRT79092.1"/>
    </source>
</evidence>
<dbReference type="Proteomes" id="UP000287651">
    <property type="component" value="Unassembled WGS sequence"/>
</dbReference>
<comment type="caution">
    <text evidence="1">The sequence shown here is derived from an EMBL/GenBank/DDBJ whole genome shotgun (WGS) entry which is preliminary data.</text>
</comment>
<dbReference type="AlphaFoldDB" id="A0A427AS70"/>